<accession>A0A5C3MS42</accession>
<proteinExistence type="predicted"/>
<feature type="compositionally biased region" description="Polar residues" evidence="1">
    <location>
        <begin position="54"/>
        <end position="67"/>
    </location>
</feature>
<dbReference type="InterPro" id="IPR029071">
    <property type="entry name" value="Ubiquitin-like_domsf"/>
</dbReference>
<evidence type="ECO:0000313" key="4">
    <source>
        <dbReference type="Proteomes" id="UP000305948"/>
    </source>
</evidence>
<reference evidence="3 4" key="1">
    <citation type="journal article" date="2019" name="Nat. Ecol. Evol.">
        <title>Megaphylogeny resolves global patterns of mushroom evolution.</title>
        <authorList>
            <person name="Varga T."/>
            <person name="Krizsan K."/>
            <person name="Foldi C."/>
            <person name="Dima B."/>
            <person name="Sanchez-Garcia M."/>
            <person name="Sanchez-Ramirez S."/>
            <person name="Szollosi G.J."/>
            <person name="Szarkandi J.G."/>
            <person name="Papp V."/>
            <person name="Albert L."/>
            <person name="Andreopoulos W."/>
            <person name="Angelini C."/>
            <person name="Antonin V."/>
            <person name="Barry K.W."/>
            <person name="Bougher N.L."/>
            <person name="Buchanan P."/>
            <person name="Buyck B."/>
            <person name="Bense V."/>
            <person name="Catcheside P."/>
            <person name="Chovatia M."/>
            <person name="Cooper J."/>
            <person name="Damon W."/>
            <person name="Desjardin D."/>
            <person name="Finy P."/>
            <person name="Geml J."/>
            <person name="Haridas S."/>
            <person name="Hughes K."/>
            <person name="Justo A."/>
            <person name="Karasinski D."/>
            <person name="Kautmanova I."/>
            <person name="Kiss B."/>
            <person name="Kocsube S."/>
            <person name="Kotiranta H."/>
            <person name="LaButti K.M."/>
            <person name="Lechner B.E."/>
            <person name="Liimatainen K."/>
            <person name="Lipzen A."/>
            <person name="Lukacs Z."/>
            <person name="Mihaltcheva S."/>
            <person name="Morgado L.N."/>
            <person name="Niskanen T."/>
            <person name="Noordeloos M.E."/>
            <person name="Ohm R.A."/>
            <person name="Ortiz-Santana B."/>
            <person name="Ovrebo C."/>
            <person name="Racz N."/>
            <person name="Riley R."/>
            <person name="Savchenko A."/>
            <person name="Shiryaev A."/>
            <person name="Soop K."/>
            <person name="Spirin V."/>
            <person name="Szebenyi C."/>
            <person name="Tomsovsky M."/>
            <person name="Tulloss R.E."/>
            <person name="Uehling J."/>
            <person name="Grigoriev I.V."/>
            <person name="Vagvolgyi C."/>
            <person name="Papp T."/>
            <person name="Martin F.M."/>
            <person name="Miettinen O."/>
            <person name="Hibbett D.S."/>
            <person name="Nagy L.G."/>
        </authorList>
    </citation>
    <scope>NUCLEOTIDE SEQUENCE [LARGE SCALE GENOMIC DNA]</scope>
    <source>
        <strain evidence="3 4">OMC1185</strain>
    </source>
</reference>
<organism evidence="3 4">
    <name type="scientific">Heliocybe sulcata</name>
    <dbReference type="NCBI Taxonomy" id="5364"/>
    <lineage>
        <taxon>Eukaryota</taxon>
        <taxon>Fungi</taxon>
        <taxon>Dikarya</taxon>
        <taxon>Basidiomycota</taxon>
        <taxon>Agaricomycotina</taxon>
        <taxon>Agaricomycetes</taxon>
        <taxon>Gloeophyllales</taxon>
        <taxon>Gloeophyllaceae</taxon>
        <taxon>Heliocybe</taxon>
    </lineage>
</organism>
<dbReference type="Proteomes" id="UP000305948">
    <property type="component" value="Unassembled WGS sequence"/>
</dbReference>
<gene>
    <name evidence="3" type="ORF">OE88DRAFT_776970</name>
</gene>
<dbReference type="PANTHER" id="PTHR13169:SF0">
    <property type="entry name" value="UBIQUITIN-LIKE PROTEIN 3"/>
    <property type="match status" value="1"/>
</dbReference>
<feature type="region of interest" description="Disordered" evidence="1">
    <location>
        <begin position="52"/>
        <end position="100"/>
    </location>
</feature>
<dbReference type="Gene3D" id="3.10.20.90">
    <property type="entry name" value="Phosphatidylinositol 3-kinase Catalytic Subunit, Chain A, domain 1"/>
    <property type="match status" value="1"/>
</dbReference>
<feature type="region of interest" description="Disordered" evidence="1">
    <location>
        <begin position="1"/>
        <end position="31"/>
    </location>
</feature>
<dbReference type="EMBL" id="ML213523">
    <property type="protein sequence ID" value="TFK47605.1"/>
    <property type="molecule type" value="Genomic_DNA"/>
</dbReference>
<dbReference type="PROSITE" id="PS50053">
    <property type="entry name" value="UBIQUITIN_2"/>
    <property type="match status" value="1"/>
</dbReference>
<dbReference type="Pfam" id="PF13881">
    <property type="entry name" value="Rad60-SLD_2"/>
    <property type="match status" value="1"/>
</dbReference>
<protein>
    <recommendedName>
        <fullName evidence="2">Ubiquitin-like domain-containing protein</fullName>
    </recommendedName>
</protein>
<dbReference type="STRING" id="5364.A0A5C3MS42"/>
<keyword evidence="4" id="KW-1185">Reference proteome</keyword>
<dbReference type="SUPFAM" id="SSF54236">
    <property type="entry name" value="Ubiquitin-like"/>
    <property type="match status" value="1"/>
</dbReference>
<feature type="compositionally biased region" description="Basic and acidic residues" evidence="1">
    <location>
        <begin position="11"/>
        <end position="21"/>
    </location>
</feature>
<feature type="compositionally biased region" description="Acidic residues" evidence="1">
    <location>
        <begin position="84"/>
        <end position="96"/>
    </location>
</feature>
<dbReference type="InterPro" id="IPR040015">
    <property type="entry name" value="UBL3-like"/>
</dbReference>
<evidence type="ECO:0000259" key="2">
    <source>
        <dbReference type="PROSITE" id="PS50053"/>
    </source>
</evidence>
<dbReference type="InterPro" id="IPR039540">
    <property type="entry name" value="UBL3-like_ubiquitin_dom"/>
</dbReference>
<dbReference type="OrthoDB" id="1043111at2759"/>
<feature type="compositionally biased region" description="Low complexity" evidence="1">
    <location>
        <begin position="1"/>
        <end position="10"/>
    </location>
</feature>
<feature type="domain" description="Ubiquitin-like" evidence="2">
    <location>
        <begin position="105"/>
        <end position="172"/>
    </location>
</feature>
<name>A0A5C3MS42_9AGAM</name>
<dbReference type="InterPro" id="IPR000626">
    <property type="entry name" value="Ubiquitin-like_dom"/>
</dbReference>
<evidence type="ECO:0000313" key="3">
    <source>
        <dbReference type="EMBL" id="TFK47605.1"/>
    </source>
</evidence>
<evidence type="ECO:0000256" key="1">
    <source>
        <dbReference type="SAM" id="MobiDB-lite"/>
    </source>
</evidence>
<dbReference type="PANTHER" id="PTHR13169">
    <property type="entry name" value="UBIQUITIN-LIKE PROTEIN 3 HCG-1 PROTEIN"/>
    <property type="match status" value="1"/>
</dbReference>
<dbReference type="AlphaFoldDB" id="A0A5C3MS42"/>
<sequence length="183" mass="20216">MSDPAPARPSSDSRIHIDFEPRPGTSYSVPPSVHEAEAHHFRRIDVLGTAPASARTSFTRVNDTRPGSVSDADGVMDAAGGQEEAGEAEQGQEQEQETVPQTPKCAITFLLVTGKRRTMSFEPETTVGRVKELVWNAWPNDSEWNDERPPAPSFLRILYLGKILQDDDTLSSESNNFYLKRGC</sequence>